<dbReference type="RefSeq" id="WP_330151288.1">
    <property type="nucleotide sequence ID" value="NZ_JAUZMZ010000026.1"/>
</dbReference>
<proteinExistence type="predicted"/>
<evidence type="ECO:0000313" key="2">
    <source>
        <dbReference type="EMBL" id="MEE2031853.1"/>
    </source>
</evidence>
<comment type="caution">
    <text evidence="2">The sequence shown here is derived from an EMBL/GenBank/DDBJ whole genome shotgun (WGS) entry which is preliminary data.</text>
</comment>
<evidence type="ECO:0000313" key="3">
    <source>
        <dbReference type="Proteomes" id="UP001331936"/>
    </source>
</evidence>
<name>A0ABU7JP97_9NOCA</name>
<protein>
    <recommendedName>
        <fullName evidence="4">DUF222 domain-containing protein</fullName>
    </recommendedName>
</protein>
<reference evidence="2 3" key="1">
    <citation type="submission" date="2023-08" db="EMBL/GenBank/DDBJ databases">
        <authorList>
            <person name="Girao M."/>
            <person name="Carvalho M.F."/>
        </authorList>
    </citation>
    <scope>NUCLEOTIDE SEQUENCE [LARGE SCALE GENOMIC DNA]</scope>
    <source>
        <strain evidence="2 3">CC-R104</strain>
    </source>
</reference>
<sequence length="250" mass="26770">MAALDSVAPTGVIPGERTRPLVEEKFGVDVVAECTQIWRQVLALRDSDEEQLLALSEQWCQLLPDADPDSGSGAGPGDAGDRLELGTGIGSGWTDLLRDLAAETSAEAELELHQALGPQPTPEKRADNTQRDLAAAAARAVFDAKALTRIRNRPPTDVEIAERAAIVRRLRRAPSTKRPAGSPNTWPIRRARPVRADSSNAQRNAPTGRSSPRPPGAAIGARLPRSRPCTSESSSMSPDRWTAGSLRPGR</sequence>
<feature type="region of interest" description="Disordered" evidence="1">
    <location>
        <begin position="113"/>
        <end position="132"/>
    </location>
</feature>
<feature type="region of interest" description="Disordered" evidence="1">
    <location>
        <begin position="170"/>
        <end position="250"/>
    </location>
</feature>
<dbReference type="Proteomes" id="UP001331936">
    <property type="component" value="Unassembled WGS sequence"/>
</dbReference>
<feature type="region of interest" description="Disordered" evidence="1">
    <location>
        <begin position="64"/>
        <end position="85"/>
    </location>
</feature>
<evidence type="ECO:0008006" key="4">
    <source>
        <dbReference type="Google" id="ProtNLM"/>
    </source>
</evidence>
<feature type="compositionally biased region" description="Polar residues" evidence="1">
    <location>
        <begin position="197"/>
        <end position="210"/>
    </location>
</feature>
<gene>
    <name evidence="2" type="ORF">Q8814_06960</name>
</gene>
<accession>A0ABU7JP97</accession>
<dbReference type="EMBL" id="JAUZMZ010000026">
    <property type="protein sequence ID" value="MEE2031853.1"/>
    <property type="molecule type" value="Genomic_DNA"/>
</dbReference>
<feature type="compositionally biased region" description="Polar residues" evidence="1">
    <location>
        <begin position="228"/>
        <end position="237"/>
    </location>
</feature>
<keyword evidence="3" id="KW-1185">Reference proteome</keyword>
<evidence type="ECO:0000256" key="1">
    <source>
        <dbReference type="SAM" id="MobiDB-lite"/>
    </source>
</evidence>
<organism evidence="2 3">
    <name type="scientific">Rhodococcus chondri</name>
    <dbReference type="NCBI Taxonomy" id="3065941"/>
    <lineage>
        <taxon>Bacteria</taxon>
        <taxon>Bacillati</taxon>
        <taxon>Actinomycetota</taxon>
        <taxon>Actinomycetes</taxon>
        <taxon>Mycobacteriales</taxon>
        <taxon>Nocardiaceae</taxon>
        <taxon>Rhodococcus</taxon>
    </lineage>
</organism>